<name>A0A917NT24_9ACTN</name>
<keyword evidence="3" id="KW-1185">Reference proteome</keyword>
<proteinExistence type="predicted"/>
<dbReference type="EMBL" id="BMMU01000005">
    <property type="protein sequence ID" value="GGJ25090.1"/>
    <property type="molecule type" value="Genomic_DNA"/>
</dbReference>
<evidence type="ECO:0000313" key="2">
    <source>
        <dbReference type="EMBL" id="GGJ25090.1"/>
    </source>
</evidence>
<dbReference type="AlphaFoldDB" id="A0A917NT24"/>
<protein>
    <submittedName>
        <fullName evidence="2">Uncharacterized protein</fullName>
    </submittedName>
</protein>
<reference evidence="2" key="2">
    <citation type="submission" date="2020-09" db="EMBL/GenBank/DDBJ databases">
        <authorList>
            <person name="Sun Q."/>
            <person name="Zhou Y."/>
        </authorList>
    </citation>
    <scope>NUCLEOTIDE SEQUENCE</scope>
    <source>
        <strain evidence="2">CGMCC 4.7272</strain>
    </source>
</reference>
<reference evidence="2" key="1">
    <citation type="journal article" date="2014" name="Int. J. Syst. Evol. Microbiol.">
        <title>Complete genome sequence of Corynebacterium casei LMG S-19264T (=DSM 44701T), isolated from a smear-ripened cheese.</title>
        <authorList>
            <consortium name="US DOE Joint Genome Institute (JGI-PGF)"/>
            <person name="Walter F."/>
            <person name="Albersmeier A."/>
            <person name="Kalinowski J."/>
            <person name="Ruckert C."/>
        </authorList>
    </citation>
    <scope>NUCLEOTIDE SEQUENCE</scope>
    <source>
        <strain evidence="2">CGMCC 4.7272</strain>
    </source>
</reference>
<evidence type="ECO:0000313" key="3">
    <source>
        <dbReference type="Proteomes" id="UP000625682"/>
    </source>
</evidence>
<accession>A0A917NT24</accession>
<feature type="region of interest" description="Disordered" evidence="1">
    <location>
        <begin position="33"/>
        <end position="54"/>
    </location>
</feature>
<sequence length="93" mass="9898">MVPRALFGLATVGPLVDACTTCHGVSGCREIAQPVRPSHPSGPESQRVAPPELPHVPKCRGTIGSYLKFHWSPHTAKGRTTHIGRPALAWSVA</sequence>
<dbReference type="Proteomes" id="UP000625682">
    <property type="component" value="Unassembled WGS sequence"/>
</dbReference>
<organism evidence="2 3">
    <name type="scientific">Streptomyces lacrimifluminis</name>
    <dbReference type="NCBI Taxonomy" id="1500077"/>
    <lineage>
        <taxon>Bacteria</taxon>
        <taxon>Bacillati</taxon>
        <taxon>Actinomycetota</taxon>
        <taxon>Actinomycetes</taxon>
        <taxon>Kitasatosporales</taxon>
        <taxon>Streptomycetaceae</taxon>
        <taxon>Streptomyces</taxon>
    </lineage>
</organism>
<comment type="caution">
    <text evidence="2">The sequence shown here is derived from an EMBL/GenBank/DDBJ whole genome shotgun (WGS) entry which is preliminary data.</text>
</comment>
<evidence type="ECO:0000256" key="1">
    <source>
        <dbReference type="SAM" id="MobiDB-lite"/>
    </source>
</evidence>
<dbReference type="PROSITE" id="PS51257">
    <property type="entry name" value="PROKAR_LIPOPROTEIN"/>
    <property type="match status" value="1"/>
</dbReference>
<gene>
    <name evidence="2" type="ORF">GCM10012282_22150</name>
</gene>